<feature type="transmembrane region" description="Helical" evidence="5">
    <location>
        <begin position="94"/>
        <end position="115"/>
    </location>
</feature>
<dbReference type="GO" id="GO:0016020">
    <property type="term" value="C:membrane"/>
    <property type="evidence" value="ECO:0007669"/>
    <property type="project" value="UniProtKB-SubCell"/>
</dbReference>
<dbReference type="Pfam" id="PF00335">
    <property type="entry name" value="Tetraspanin"/>
    <property type="match status" value="1"/>
</dbReference>
<keyword evidence="3 5" id="KW-1133">Transmembrane helix</keyword>
<evidence type="ECO:0000313" key="6">
    <source>
        <dbReference type="EMBL" id="CEP03279.1"/>
    </source>
</evidence>
<feature type="transmembrane region" description="Helical" evidence="5">
    <location>
        <begin position="62"/>
        <end position="82"/>
    </location>
</feature>
<dbReference type="Proteomes" id="UP000039324">
    <property type="component" value="Unassembled WGS sequence"/>
</dbReference>
<comment type="subcellular location">
    <subcellularLocation>
        <location evidence="1">Membrane</location>
        <topology evidence="1">Multi-pass membrane protein</topology>
    </subcellularLocation>
</comment>
<evidence type="ECO:0000256" key="2">
    <source>
        <dbReference type="ARBA" id="ARBA00022692"/>
    </source>
</evidence>
<name>A0A0G4J7E4_PLABS</name>
<dbReference type="EMBL" id="CDSF01000144">
    <property type="protein sequence ID" value="CEP03279.1"/>
    <property type="molecule type" value="Genomic_DNA"/>
</dbReference>
<protein>
    <recommendedName>
        <fullName evidence="8">Tetraspanin</fullName>
    </recommendedName>
</protein>
<proteinExistence type="predicted"/>
<sequence length="214" mass="24112">MVMLMKTPSGGFARDVYMLMNFLAALLAAGILYLGYLNLDEDEVQVLGQKLPEEYKDQSRTLMWLTIACSAVVFVLSTIALVGSMFRSRLTIKLGFCLALMMLVLEVAILCFAVYGGNDANEVAEKMWDRMPEDQRQALEQKWGCHGWNECRGKYYNELRKQHPKTLRNLAIVMVVFQALTIILGAIVTAKLKQRPANVQPAERVRYPAATTLV</sequence>
<gene>
    <name evidence="6" type="ORF">PBRA_003039</name>
</gene>
<evidence type="ECO:0000256" key="4">
    <source>
        <dbReference type="ARBA" id="ARBA00023136"/>
    </source>
</evidence>
<evidence type="ECO:0008006" key="8">
    <source>
        <dbReference type="Google" id="ProtNLM"/>
    </source>
</evidence>
<evidence type="ECO:0000256" key="3">
    <source>
        <dbReference type="ARBA" id="ARBA00022989"/>
    </source>
</evidence>
<accession>A0A0G4J7E4</accession>
<keyword evidence="7" id="KW-1185">Reference proteome</keyword>
<evidence type="ECO:0000256" key="1">
    <source>
        <dbReference type="ARBA" id="ARBA00004141"/>
    </source>
</evidence>
<keyword evidence="2 5" id="KW-0812">Transmembrane</keyword>
<reference evidence="6 7" key="1">
    <citation type="submission" date="2015-02" db="EMBL/GenBank/DDBJ databases">
        <authorList>
            <person name="Chooi Y.-H."/>
        </authorList>
    </citation>
    <scope>NUCLEOTIDE SEQUENCE [LARGE SCALE GENOMIC DNA]</scope>
    <source>
        <strain evidence="6">E3</strain>
    </source>
</reference>
<keyword evidence="4 5" id="KW-0472">Membrane</keyword>
<evidence type="ECO:0000313" key="7">
    <source>
        <dbReference type="Proteomes" id="UP000039324"/>
    </source>
</evidence>
<feature type="transmembrane region" description="Helical" evidence="5">
    <location>
        <begin position="16"/>
        <end position="36"/>
    </location>
</feature>
<dbReference type="AlphaFoldDB" id="A0A0G4J7E4"/>
<organism evidence="6 7">
    <name type="scientific">Plasmodiophora brassicae</name>
    <name type="common">Clubroot disease agent</name>
    <dbReference type="NCBI Taxonomy" id="37360"/>
    <lineage>
        <taxon>Eukaryota</taxon>
        <taxon>Sar</taxon>
        <taxon>Rhizaria</taxon>
        <taxon>Endomyxa</taxon>
        <taxon>Phytomyxea</taxon>
        <taxon>Plasmodiophorida</taxon>
        <taxon>Plasmodiophoridae</taxon>
        <taxon>Plasmodiophora</taxon>
    </lineage>
</organism>
<feature type="transmembrane region" description="Helical" evidence="5">
    <location>
        <begin position="170"/>
        <end position="190"/>
    </location>
</feature>
<evidence type="ECO:0000256" key="5">
    <source>
        <dbReference type="SAM" id="Phobius"/>
    </source>
</evidence>
<dbReference type="InterPro" id="IPR018499">
    <property type="entry name" value="Tetraspanin/Peripherin"/>
</dbReference>